<evidence type="ECO:0000313" key="3">
    <source>
        <dbReference type="Proteomes" id="UP001214441"/>
    </source>
</evidence>
<dbReference type="EMBL" id="JANCPR020000047">
    <property type="protein sequence ID" value="MDJ1136865.1"/>
    <property type="molecule type" value="Genomic_DNA"/>
</dbReference>
<evidence type="ECO:0000313" key="2">
    <source>
        <dbReference type="EMBL" id="MDJ1136865.1"/>
    </source>
</evidence>
<name>A0ABT7A693_9ACTN</name>
<gene>
    <name evidence="2" type="ORF">NMN56_033970</name>
</gene>
<proteinExistence type="predicted"/>
<dbReference type="Proteomes" id="UP001214441">
    <property type="component" value="Unassembled WGS sequence"/>
</dbReference>
<reference evidence="2 3" key="1">
    <citation type="submission" date="2023-05" db="EMBL/GenBank/DDBJ databases">
        <title>Streptantibioticus silvisoli sp. nov., acidotolerant actinomycetes 1 from pine litter.</title>
        <authorList>
            <person name="Swiecimska M."/>
            <person name="Golinska P."/>
            <person name="Sangal V."/>
            <person name="Wachnowicz B."/>
            <person name="Goodfellow M."/>
        </authorList>
    </citation>
    <scope>NUCLEOTIDE SEQUENCE [LARGE SCALE GENOMIC DNA]</scope>
    <source>
        <strain evidence="2 3">DSM 42109</strain>
    </source>
</reference>
<accession>A0ABT7A693</accession>
<feature type="transmembrane region" description="Helical" evidence="1">
    <location>
        <begin position="161"/>
        <end position="179"/>
    </location>
</feature>
<keyword evidence="3" id="KW-1185">Reference proteome</keyword>
<dbReference type="RefSeq" id="WP_274047098.1">
    <property type="nucleotide sequence ID" value="NZ_JANCPR020000047.1"/>
</dbReference>
<keyword evidence="1" id="KW-0812">Transmembrane</keyword>
<keyword evidence="1" id="KW-1133">Transmembrane helix</keyword>
<evidence type="ECO:0000256" key="1">
    <source>
        <dbReference type="SAM" id="Phobius"/>
    </source>
</evidence>
<sequence length="182" mass="19596">MKAIVLRRNSWLVFFGVLILGLGIGMLAAIWKVTAVNGFRMGWQGVPVYLAFAGFFGRLASCKVVLREQTLLVVNPVRTYVIPKSAIQDVSVGDDGTLEVWVSEEQEISVFAFGGSLVDRFKGTSRKAEQRIKCWLSPGLIAGGTEAAPRVSWTRCAPADLSFALCVAIAGTGVIWMAITGG</sequence>
<protein>
    <recommendedName>
        <fullName evidence="4">PH domain-containing protein</fullName>
    </recommendedName>
</protein>
<feature type="transmembrane region" description="Helical" evidence="1">
    <location>
        <begin position="46"/>
        <end position="66"/>
    </location>
</feature>
<keyword evidence="1" id="KW-0472">Membrane</keyword>
<comment type="caution">
    <text evidence="2">The sequence shown here is derived from an EMBL/GenBank/DDBJ whole genome shotgun (WGS) entry which is preliminary data.</text>
</comment>
<organism evidence="2 3">
    <name type="scientific">Streptomyces iconiensis</name>
    <dbReference type="NCBI Taxonomy" id="1384038"/>
    <lineage>
        <taxon>Bacteria</taxon>
        <taxon>Bacillati</taxon>
        <taxon>Actinomycetota</taxon>
        <taxon>Actinomycetes</taxon>
        <taxon>Kitasatosporales</taxon>
        <taxon>Streptomycetaceae</taxon>
        <taxon>Streptomyces</taxon>
    </lineage>
</organism>
<feature type="transmembrane region" description="Helical" evidence="1">
    <location>
        <begin position="12"/>
        <end position="34"/>
    </location>
</feature>
<evidence type="ECO:0008006" key="4">
    <source>
        <dbReference type="Google" id="ProtNLM"/>
    </source>
</evidence>